<feature type="transmembrane region" description="Helical" evidence="1">
    <location>
        <begin position="6"/>
        <end position="23"/>
    </location>
</feature>
<protein>
    <submittedName>
        <fullName evidence="2">Metal-dependent CAAX amino terminal membrane protease</fullName>
    </submittedName>
</protein>
<evidence type="ECO:0000313" key="3">
    <source>
        <dbReference type="Proteomes" id="UP000307982"/>
    </source>
</evidence>
<dbReference type="GO" id="GO:0008233">
    <property type="term" value="F:peptidase activity"/>
    <property type="evidence" value="ECO:0007669"/>
    <property type="project" value="UniProtKB-KW"/>
</dbReference>
<organism evidence="2 3">
    <name type="scientific">Streptococcus australis</name>
    <dbReference type="NCBI Taxonomy" id="113107"/>
    <lineage>
        <taxon>Bacteria</taxon>
        <taxon>Bacillati</taxon>
        <taxon>Bacillota</taxon>
        <taxon>Bacilli</taxon>
        <taxon>Lactobacillales</taxon>
        <taxon>Streptococcaceae</taxon>
        <taxon>Streptococcus</taxon>
    </lineage>
</organism>
<keyword evidence="1" id="KW-0472">Membrane</keyword>
<feature type="transmembrane region" description="Helical" evidence="1">
    <location>
        <begin position="43"/>
        <end position="63"/>
    </location>
</feature>
<proteinExistence type="predicted"/>
<reference evidence="2 3" key="1">
    <citation type="submission" date="2019-05" db="EMBL/GenBank/DDBJ databases">
        <authorList>
            <consortium name="Pathogen Informatics"/>
        </authorList>
    </citation>
    <scope>NUCLEOTIDE SEQUENCE [LARGE SCALE GENOMIC DNA]</scope>
    <source>
        <strain evidence="2 3">NCTC5338</strain>
    </source>
</reference>
<gene>
    <name evidence="2" type="ORF">NCTC5338_01621</name>
</gene>
<keyword evidence="1" id="KW-1133">Transmembrane helix</keyword>
<dbReference type="AlphaFoldDB" id="A0A4V0BXF7"/>
<dbReference type="GO" id="GO:0006508">
    <property type="term" value="P:proteolysis"/>
    <property type="evidence" value="ECO:0007669"/>
    <property type="project" value="UniProtKB-KW"/>
</dbReference>
<keyword evidence="1" id="KW-0812">Transmembrane</keyword>
<keyword evidence="2" id="KW-0645">Protease</keyword>
<sequence>MRNKVAKIIAIVIVFIFGGAYIYNKLTKPSLCPKTAKLYQHGFSNFLTFWKPIWIFIYNYIYWHFLV</sequence>
<dbReference type="Proteomes" id="UP000307982">
    <property type="component" value="Chromosome"/>
</dbReference>
<dbReference type="EMBL" id="LR594040">
    <property type="protein sequence ID" value="VTS72836.1"/>
    <property type="molecule type" value="Genomic_DNA"/>
</dbReference>
<name>A0A4V0BXF7_9STRE</name>
<evidence type="ECO:0000313" key="2">
    <source>
        <dbReference type="EMBL" id="VTS72836.1"/>
    </source>
</evidence>
<evidence type="ECO:0000256" key="1">
    <source>
        <dbReference type="SAM" id="Phobius"/>
    </source>
</evidence>
<accession>A0A4V0BXF7</accession>
<keyword evidence="2" id="KW-0378">Hydrolase</keyword>